<dbReference type="GO" id="GO:0034501">
    <property type="term" value="P:protein localization to kinetochore"/>
    <property type="evidence" value="ECO:0007669"/>
    <property type="project" value="InterPro"/>
</dbReference>
<dbReference type="InterPro" id="IPR037388">
    <property type="entry name" value="Blinkin"/>
</dbReference>
<dbReference type="EMBL" id="VCAZ01000004">
    <property type="protein sequence ID" value="TSK17768.1"/>
    <property type="molecule type" value="Genomic_DNA"/>
</dbReference>
<dbReference type="CDD" id="cd21853">
    <property type="entry name" value="KNL1_NTD"/>
    <property type="match status" value="1"/>
</dbReference>
<keyword evidence="3" id="KW-1185">Reference proteome</keyword>
<name>A0A556TKA7_BAGYA</name>
<feature type="region of interest" description="Disordered" evidence="1">
    <location>
        <begin position="1"/>
        <end position="55"/>
    </location>
</feature>
<dbReference type="AlphaFoldDB" id="A0A556TKA7"/>
<organism evidence="2 3">
    <name type="scientific">Bagarius yarrelli</name>
    <name type="common">Goonch</name>
    <name type="synonym">Bagrus yarrelli</name>
    <dbReference type="NCBI Taxonomy" id="175774"/>
    <lineage>
        <taxon>Eukaryota</taxon>
        <taxon>Metazoa</taxon>
        <taxon>Chordata</taxon>
        <taxon>Craniata</taxon>
        <taxon>Vertebrata</taxon>
        <taxon>Euteleostomi</taxon>
        <taxon>Actinopterygii</taxon>
        <taxon>Neopterygii</taxon>
        <taxon>Teleostei</taxon>
        <taxon>Ostariophysi</taxon>
        <taxon>Siluriformes</taxon>
        <taxon>Sisoridae</taxon>
        <taxon>Sisorinae</taxon>
        <taxon>Bagarius</taxon>
    </lineage>
</organism>
<feature type="compositionally biased region" description="Basic and acidic residues" evidence="1">
    <location>
        <begin position="1"/>
        <end position="17"/>
    </location>
</feature>
<dbReference type="GO" id="GO:0005634">
    <property type="term" value="C:nucleus"/>
    <property type="evidence" value="ECO:0007669"/>
    <property type="project" value="TreeGrafter"/>
</dbReference>
<reference evidence="2 3" key="1">
    <citation type="journal article" date="2019" name="Genome Biol. Evol.">
        <title>Whole-Genome Sequencing of the Giant Devil Catfish, Bagarius yarrelli.</title>
        <authorList>
            <person name="Jiang W."/>
            <person name="Lv Y."/>
            <person name="Cheng L."/>
            <person name="Yang K."/>
            <person name="Chao B."/>
            <person name="Wang X."/>
            <person name="Li Y."/>
            <person name="Pan X."/>
            <person name="You X."/>
            <person name="Zhang Y."/>
            <person name="Yang J."/>
            <person name="Li J."/>
            <person name="Zhang X."/>
            <person name="Liu S."/>
            <person name="Sun C."/>
            <person name="Yang J."/>
            <person name="Shi Q."/>
        </authorList>
    </citation>
    <scope>NUCLEOTIDE SEQUENCE [LARGE SCALE GENOMIC DNA]</scope>
    <source>
        <strain evidence="2">JWS20170419001</strain>
        <tissue evidence="2">Muscle</tissue>
    </source>
</reference>
<dbReference type="PANTHER" id="PTHR16520">
    <property type="entry name" value="KINETOCHORE SCAFFOLD 1"/>
    <property type="match status" value="1"/>
</dbReference>
<evidence type="ECO:0000313" key="2">
    <source>
        <dbReference type="EMBL" id="TSK17768.1"/>
    </source>
</evidence>
<evidence type="ECO:0000256" key="1">
    <source>
        <dbReference type="SAM" id="MobiDB-lite"/>
    </source>
</evidence>
<dbReference type="GO" id="GO:0008608">
    <property type="term" value="P:attachment of spindle microtubules to kinetochore"/>
    <property type="evidence" value="ECO:0007669"/>
    <property type="project" value="InterPro"/>
</dbReference>
<gene>
    <name evidence="2" type="ORF">Baya_1148</name>
</gene>
<dbReference type="OrthoDB" id="6132334at2759"/>
<evidence type="ECO:0000313" key="3">
    <source>
        <dbReference type="Proteomes" id="UP000319801"/>
    </source>
</evidence>
<protein>
    <submittedName>
        <fullName evidence="2">Kinetochore scaffold 1</fullName>
    </submittedName>
</protein>
<dbReference type="Proteomes" id="UP000319801">
    <property type="component" value="Unassembled WGS sequence"/>
</dbReference>
<proteinExistence type="predicted"/>
<comment type="caution">
    <text evidence="2">The sequence shown here is derived from an EMBL/GenBank/DDBJ whole genome shotgun (WGS) entry which is preliminary data.</text>
</comment>
<sequence length="520" mass="58577">MEQKDAQNVGHDREGLSRRRLSSILKAPRMSMKVCGNDQDENQDETRPIEKRRNSRRVSFATTSNVRVFPKDLKAEPVLAPIQNLAVGENMTQSFDTSVKHELTGLDTMLTKPIHFELNKENFFPDPSLPVDKTVLLGEDTGYMDMTYSHTVLLEKEEELYPEFTLNMSNISESHKLNIPTDLPSKTFNTMEKGVMQSQFDDFLASLSKTDAENVPKKNHEQFSLENISKIKTGEENIPASCFTEVAHLGRDDMDITDIHPVMSEEAFQHFPYSVGGNRRSADTTSSTNYLVDMELTRNQTHTINFKGSVNINRSMSGPDQKKCTFVCDDPSEMILTEVLDEYVQGQEQLSEQNRFQSSTSFAPIAHSDQKEVLGSQTAVSAAHDQSDFMELTCQASTEVLSRIHDGSMLAERSNIAIGSKRNSETYATVLKPQESSVPQLSDPGKIVKRVGLFKREVSLSCMVDGSEMRRRSLCDDTDRTPHTVCDDMDLTRQTVCDDMDLTRQTVCNDMDLTRQTVCE</sequence>
<dbReference type="PANTHER" id="PTHR16520:SF3">
    <property type="entry name" value="KINETOCHORE SCAFFOLD 1"/>
    <property type="match status" value="1"/>
</dbReference>
<accession>A0A556TKA7</accession>